<evidence type="ECO:0000256" key="1">
    <source>
        <dbReference type="ARBA" id="ARBA00023015"/>
    </source>
</evidence>
<dbReference type="SUPFAM" id="SSF46689">
    <property type="entry name" value="Homeodomain-like"/>
    <property type="match status" value="1"/>
</dbReference>
<dbReference type="PANTHER" id="PTHR30055">
    <property type="entry name" value="HTH-TYPE TRANSCRIPTIONAL REGULATOR RUTR"/>
    <property type="match status" value="1"/>
</dbReference>
<reference evidence="6 7" key="1">
    <citation type="submission" date="2014-07" db="EMBL/GenBank/DDBJ databases">
        <title>Tepidicaulis marinum gen. nov., sp. nov., a novel marine bacterium denitrifying nitrate to nitrous oxide strictly under microaerobic conditions.</title>
        <authorList>
            <person name="Takeuchi M."/>
            <person name="Yamagishi T."/>
            <person name="Kamagata Y."/>
            <person name="Oshima K."/>
            <person name="Hattori M."/>
            <person name="Katayama T."/>
            <person name="Hanada S."/>
            <person name="Tamaki H."/>
            <person name="Marumo K."/>
            <person name="Maeda H."/>
            <person name="Nedachi M."/>
            <person name="Iwasaki W."/>
            <person name="Suwa Y."/>
            <person name="Sakata S."/>
        </authorList>
    </citation>
    <scope>NUCLEOTIDE SEQUENCE [LARGE SCALE GENOMIC DNA]</scope>
    <source>
        <strain evidence="6 7">MA2</strain>
    </source>
</reference>
<keyword evidence="7" id="KW-1185">Reference proteome</keyword>
<name>A0A081BB13_9HYPH</name>
<feature type="DNA-binding region" description="H-T-H motif" evidence="4">
    <location>
        <begin position="43"/>
        <end position="62"/>
    </location>
</feature>
<dbReference type="PROSITE" id="PS50977">
    <property type="entry name" value="HTH_TETR_2"/>
    <property type="match status" value="1"/>
</dbReference>
<keyword evidence="3" id="KW-0804">Transcription</keyword>
<comment type="caution">
    <text evidence="6">The sequence shown here is derived from an EMBL/GenBank/DDBJ whole genome shotgun (WGS) entry which is preliminary data.</text>
</comment>
<dbReference type="InterPro" id="IPR009057">
    <property type="entry name" value="Homeodomain-like_sf"/>
</dbReference>
<dbReference type="GO" id="GO:0003700">
    <property type="term" value="F:DNA-binding transcription factor activity"/>
    <property type="evidence" value="ECO:0007669"/>
    <property type="project" value="TreeGrafter"/>
</dbReference>
<dbReference type="InterPro" id="IPR050109">
    <property type="entry name" value="HTH-type_TetR-like_transc_reg"/>
</dbReference>
<proteinExistence type="predicted"/>
<feature type="domain" description="HTH tetR-type" evidence="5">
    <location>
        <begin position="21"/>
        <end position="80"/>
    </location>
</feature>
<dbReference type="GO" id="GO:0000976">
    <property type="term" value="F:transcription cis-regulatory region binding"/>
    <property type="evidence" value="ECO:0007669"/>
    <property type="project" value="TreeGrafter"/>
</dbReference>
<keyword evidence="1" id="KW-0805">Transcription regulation</keyword>
<dbReference type="Proteomes" id="UP000028702">
    <property type="component" value="Unassembled WGS sequence"/>
</dbReference>
<gene>
    <name evidence="6" type="ORF">M2A_1730</name>
</gene>
<protein>
    <submittedName>
        <fullName evidence="6">Conserved protein</fullName>
    </submittedName>
</protein>
<evidence type="ECO:0000259" key="5">
    <source>
        <dbReference type="PROSITE" id="PS50977"/>
    </source>
</evidence>
<evidence type="ECO:0000256" key="3">
    <source>
        <dbReference type="ARBA" id="ARBA00023163"/>
    </source>
</evidence>
<evidence type="ECO:0000313" key="7">
    <source>
        <dbReference type="Proteomes" id="UP000028702"/>
    </source>
</evidence>
<dbReference type="Gene3D" id="1.10.357.10">
    <property type="entry name" value="Tetracycline Repressor, domain 2"/>
    <property type="match status" value="1"/>
</dbReference>
<dbReference type="AlphaFoldDB" id="A0A081BB13"/>
<evidence type="ECO:0000256" key="4">
    <source>
        <dbReference type="PROSITE-ProRule" id="PRU00335"/>
    </source>
</evidence>
<evidence type="ECO:0000256" key="2">
    <source>
        <dbReference type="ARBA" id="ARBA00023125"/>
    </source>
</evidence>
<dbReference type="EMBL" id="BBIO01000008">
    <property type="protein sequence ID" value="GAK45231.1"/>
    <property type="molecule type" value="Genomic_DNA"/>
</dbReference>
<keyword evidence="2 4" id="KW-0238">DNA-binding</keyword>
<sequence>MSKTHKVSFVKKTDGRAARGAQTKQKIIDALFELIESGQSAPTGEQVAEKAQVGLRSVYRHFDDIDTLYAAIQERLDASLRPLIQSAQEKITGDLEARTRAMTDIRGEFYERAGPFIRSDRMRHWNSPEIERRRASGNLEMRLWLWTCLPECASAPAAARAGVEMAASFAAWDHLRNEQKLSVEEAKACTVEVILKLLEPA</sequence>
<dbReference type="PANTHER" id="PTHR30055:SF234">
    <property type="entry name" value="HTH-TYPE TRANSCRIPTIONAL REGULATOR BETI"/>
    <property type="match status" value="1"/>
</dbReference>
<accession>A0A081BB13</accession>
<dbReference type="RefSeq" id="WP_052379335.1">
    <property type="nucleotide sequence ID" value="NZ_BBIO01000008.1"/>
</dbReference>
<dbReference type="eggNOG" id="COG1309">
    <property type="taxonomic scope" value="Bacteria"/>
</dbReference>
<organism evidence="6 7">
    <name type="scientific">Tepidicaulis marinus</name>
    <dbReference type="NCBI Taxonomy" id="1333998"/>
    <lineage>
        <taxon>Bacteria</taxon>
        <taxon>Pseudomonadati</taxon>
        <taxon>Pseudomonadota</taxon>
        <taxon>Alphaproteobacteria</taxon>
        <taxon>Hyphomicrobiales</taxon>
        <taxon>Parvibaculaceae</taxon>
        <taxon>Tepidicaulis</taxon>
    </lineage>
</organism>
<dbReference type="InterPro" id="IPR001647">
    <property type="entry name" value="HTH_TetR"/>
</dbReference>
<evidence type="ECO:0000313" key="6">
    <source>
        <dbReference type="EMBL" id="GAK45231.1"/>
    </source>
</evidence>